<comment type="caution">
    <text evidence="1">The sequence shown here is derived from an EMBL/GenBank/DDBJ whole genome shotgun (WGS) entry which is preliminary data.</text>
</comment>
<keyword evidence="2" id="KW-1185">Reference proteome</keyword>
<evidence type="ECO:0000313" key="1">
    <source>
        <dbReference type="EMBL" id="GBG14543.1"/>
    </source>
</evidence>
<reference evidence="1 2" key="1">
    <citation type="journal article" date="2018" name="Environ. Microbiol.">
        <title>Isolation and genomic characterization of Novimethylophilus kurashikiensis gen. nov. sp. nov., a new lanthanide-dependent methylotrophic species of Methylophilaceae.</title>
        <authorList>
            <person name="Lv H."/>
            <person name="Sahin N."/>
            <person name="Tani A."/>
        </authorList>
    </citation>
    <scope>NUCLEOTIDE SEQUENCE [LARGE SCALE GENOMIC DNA]</scope>
    <source>
        <strain evidence="1 2">La2-4</strain>
    </source>
</reference>
<dbReference type="RefSeq" id="WP_109015732.1">
    <property type="nucleotide sequence ID" value="NZ_BDOQ01000008.1"/>
</dbReference>
<organism evidence="1 2">
    <name type="scientific">Novimethylophilus kurashikiensis</name>
    <dbReference type="NCBI Taxonomy" id="1825523"/>
    <lineage>
        <taxon>Bacteria</taxon>
        <taxon>Pseudomonadati</taxon>
        <taxon>Pseudomonadota</taxon>
        <taxon>Betaproteobacteria</taxon>
        <taxon>Nitrosomonadales</taxon>
        <taxon>Methylophilaceae</taxon>
        <taxon>Novimethylophilus</taxon>
    </lineage>
</organism>
<dbReference type="EMBL" id="BDOQ01000008">
    <property type="protein sequence ID" value="GBG14543.1"/>
    <property type="molecule type" value="Genomic_DNA"/>
</dbReference>
<dbReference type="AlphaFoldDB" id="A0A2R5FC82"/>
<evidence type="ECO:0000313" key="2">
    <source>
        <dbReference type="Proteomes" id="UP000245081"/>
    </source>
</evidence>
<accession>A0A2R5FC82</accession>
<proteinExistence type="predicted"/>
<dbReference type="Proteomes" id="UP000245081">
    <property type="component" value="Unassembled WGS sequence"/>
</dbReference>
<protein>
    <submittedName>
        <fullName evidence="1">Molybdopterin oxidoreductase</fullName>
    </submittedName>
</protein>
<name>A0A2R5FC82_9PROT</name>
<sequence>MLTVNTTLPKLCHAKVGAQVRIPDPKTGEILPEIFLVTAIDEPKRKPARPGLSYGLYDDQRKLLLVSLTTGIARAMPHLSSRVEIVKEPIAPDDITIHEQDTVDIWYRQKYHRFNRVATINLASRTSVLEGIAGLEGMTIEVIRGFGHTAKNIEN</sequence>
<gene>
    <name evidence="1" type="ORF">NMK_2142</name>
</gene>